<dbReference type="InParanoid" id="F0ZPP8"/>
<dbReference type="eggNOG" id="ENOG502RSNK">
    <property type="taxonomic scope" value="Eukaryota"/>
</dbReference>
<evidence type="ECO:0000313" key="2">
    <source>
        <dbReference type="EMBL" id="EGC34100.1"/>
    </source>
</evidence>
<dbReference type="AlphaFoldDB" id="F0ZPP8"/>
<evidence type="ECO:0000313" key="3">
    <source>
        <dbReference type="Proteomes" id="UP000001064"/>
    </source>
</evidence>
<keyword evidence="3" id="KW-1185">Reference proteome</keyword>
<organism evidence="2 3">
    <name type="scientific">Dictyostelium purpureum</name>
    <name type="common">Slime mold</name>
    <dbReference type="NCBI Taxonomy" id="5786"/>
    <lineage>
        <taxon>Eukaryota</taxon>
        <taxon>Amoebozoa</taxon>
        <taxon>Evosea</taxon>
        <taxon>Eumycetozoa</taxon>
        <taxon>Dictyostelia</taxon>
        <taxon>Dictyosteliales</taxon>
        <taxon>Dictyosteliaceae</taxon>
        <taxon>Dictyostelium</taxon>
    </lineage>
</organism>
<sequence>MDSNKRKKDDITNNNTNNNTNILKKYKSTDSSDFDDINTSSNTPGLVFSLNKDTNSGETAFWKIFRNKVLFKLIFSNFIFKELFSYDDLIGAKYILSRFSNGEAIIRDKIKSRNYVLKDYDDVVKIIVSIKKDTKENREFYRQLFSIFPYYERDSTGDSRNFSNYPFWIQLIININNNPALIEYTERFQIDKRNISSLMDIRVDGLEKLNDKLKTKLFLKSGGTSNIGDLSIDEVIRYFKYSEKFKALIKIYKYVIAQNHTTKKKHSNIIQQLNHQLESNNFNKIQLKSTINSISLSNDQYLKPIIHNILKVLYSVYKINFNDPILIKPIKYYIYFKEKSRFELVFSTKRKLKKSKYYHKLLTVINSDHCIEYQKNLIKKISEKKRAWQVEDKICFEQAIISTNNLELIDHMYKHFKKIFSFIGDIMLLITKTEVLDYFFNNHQKLMFYDNNPLWKYVNKQILCHFEQLMKSISRKFSIPIRLEYSDSNENKETLEKFKRALNNPTLYIFESNEYYPPNSINRYARYLNTSLLENNQDFAISILKEHIEVNGSSECIDIIPILDQLKLKNTYKFLYWIFQDVSDQYIQSNISQQNFTIKTGINKTNNQKYEIKIERFSVWGEERPQYISRNFEFLYLLYQGNRLNAVFPLLNSDLDLKEDIFKIMEMGIRTHLFLNFIDHLSNSDFENRNFDGPLIASATQGLIPIFKIIAESKNEHLKKSVFNDEKLKMLESYAKKAKSFFPLFNKISN</sequence>
<dbReference type="EMBL" id="GL871112">
    <property type="protein sequence ID" value="EGC34100.1"/>
    <property type="molecule type" value="Genomic_DNA"/>
</dbReference>
<accession>F0ZPP8</accession>
<feature type="region of interest" description="Disordered" evidence="1">
    <location>
        <begin position="1"/>
        <end position="23"/>
    </location>
</feature>
<reference evidence="3" key="1">
    <citation type="journal article" date="2011" name="Genome Biol.">
        <title>Comparative genomics of the social amoebae Dictyostelium discoideum and Dictyostelium purpureum.</title>
        <authorList>
            <consortium name="US DOE Joint Genome Institute (JGI-PGF)"/>
            <person name="Sucgang R."/>
            <person name="Kuo A."/>
            <person name="Tian X."/>
            <person name="Salerno W."/>
            <person name="Parikh A."/>
            <person name="Feasley C.L."/>
            <person name="Dalin E."/>
            <person name="Tu H."/>
            <person name="Huang E."/>
            <person name="Barry K."/>
            <person name="Lindquist E."/>
            <person name="Shapiro H."/>
            <person name="Bruce D."/>
            <person name="Schmutz J."/>
            <person name="Salamov A."/>
            <person name="Fey P."/>
            <person name="Gaudet P."/>
            <person name="Anjard C."/>
            <person name="Babu M.M."/>
            <person name="Basu S."/>
            <person name="Bushmanova Y."/>
            <person name="van der Wel H."/>
            <person name="Katoh-Kurasawa M."/>
            <person name="Dinh C."/>
            <person name="Coutinho P.M."/>
            <person name="Saito T."/>
            <person name="Elias M."/>
            <person name="Schaap P."/>
            <person name="Kay R.R."/>
            <person name="Henrissat B."/>
            <person name="Eichinger L."/>
            <person name="Rivero F."/>
            <person name="Putnam N.H."/>
            <person name="West C.M."/>
            <person name="Loomis W.F."/>
            <person name="Chisholm R.L."/>
            <person name="Shaulsky G."/>
            <person name="Strassmann J.E."/>
            <person name="Queller D.C."/>
            <person name="Kuspa A."/>
            <person name="Grigoriev I.V."/>
        </authorList>
    </citation>
    <scope>NUCLEOTIDE SEQUENCE [LARGE SCALE GENOMIC DNA]</scope>
    <source>
        <strain evidence="3">QSDP1</strain>
    </source>
</reference>
<gene>
    <name evidence="2" type="ORF">DICPUDRAFT_80155</name>
</gene>
<dbReference type="KEGG" id="dpp:DICPUDRAFT_80155"/>
<dbReference type="GeneID" id="10502345"/>
<dbReference type="PANTHER" id="PTHR32488:SF76">
    <property type="entry name" value="ANKYRIN REPEAT-CONTAINING PROTEIN-RELATED"/>
    <property type="match status" value="1"/>
</dbReference>
<dbReference type="RefSeq" id="XP_003289393.1">
    <property type="nucleotide sequence ID" value="XM_003289345.1"/>
</dbReference>
<dbReference type="OrthoDB" id="24293at2759"/>
<dbReference type="PANTHER" id="PTHR32488">
    <property type="entry name" value="UPF0746 PROTEIN DDB_G0280785-RELATED"/>
    <property type="match status" value="1"/>
</dbReference>
<dbReference type="InterPro" id="IPR051904">
    <property type="entry name" value="UPF0746_actin_org"/>
</dbReference>
<protein>
    <submittedName>
        <fullName evidence="2">Uncharacterized protein</fullName>
    </submittedName>
</protein>
<dbReference type="Proteomes" id="UP000001064">
    <property type="component" value="Unassembled WGS sequence"/>
</dbReference>
<proteinExistence type="predicted"/>
<evidence type="ECO:0000256" key="1">
    <source>
        <dbReference type="SAM" id="MobiDB-lite"/>
    </source>
</evidence>
<dbReference type="VEuPathDB" id="AmoebaDB:DICPUDRAFT_80155"/>
<feature type="compositionally biased region" description="Low complexity" evidence="1">
    <location>
        <begin position="12"/>
        <end position="21"/>
    </location>
</feature>
<name>F0ZPP8_DICPU</name>